<evidence type="ECO:0000256" key="9">
    <source>
        <dbReference type="PIRSR" id="PIRSR000376-1"/>
    </source>
</evidence>
<dbReference type="Proteomes" id="UP000533207">
    <property type="component" value="Unassembled WGS sequence"/>
</dbReference>
<dbReference type="InterPro" id="IPR051069">
    <property type="entry name" value="ACDS_complex_subunit"/>
</dbReference>
<dbReference type="InterPro" id="IPR023427">
    <property type="entry name" value="AcylCoA_decarb/synth_gsu_arc"/>
</dbReference>
<dbReference type="InterPro" id="IPR007202">
    <property type="entry name" value="4Fe-4S_dom"/>
</dbReference>
<dbReference type="AlphaFoldDB" id="A0A7J9PGS4"/>
<gene>
    <name evidence="8" type="primary">cdhE</name>
    <name evidence="12" type="ORF">HNP90_000873</name>
</gene>
<evidence type="ECO:0000313" key="13">
    <source>
        <dbReference type="Proteomes" id="UP000533207"/>
    </source>
</evidence>
<keyword evidence="2 8" id="KW-0489">Methyltransferase</keyword>
<proteinExistence type="inferred from homology"/>
<dbReference type="RefSeq" id="WP_011976629.1">
    <property type="nucleotide sequence ID" value="NZ_JACDUL010000002.1"/>
</dbReference>
<protein>
    <recommendedName>
        <fullName evidence="8">Acetyl-CoA decarbonylase/synthase complex subunit gamma</fullName>
        <shortName evidence="8">ACDS complex subunit gamma</shortName>
        <ecNumber evidence="8">2.1.1.245</ecNumber>
    </recommendedName>
    <alternativeName>
        <fullName evidence="8">5-methyltetrahydrosarcinapterin:corrinoid/iron-sulfur protein Co-methyltransferase</fullName>
    </alternativeName>
    <alternativeName>
        <fullName evidence="8">ACDS complex methyltransferase</fullName>
    </alternativeName>
    <alternativeName>
        <fullName evidence="8">Corrinoid/iron-sulfur component large subunit</fullName>
    </alternativeName>
</protein>
<dbReference type="InterPro" id="IPR016218">
    <property type="entry name" value="AcylCoA_decarb/synth_gsu"/>
</dbReference>
<feature type="binding site" evidence="9">
    <location>
        <position position="359"/>
    </location>
    <ligand>
        <name>5-methoxybenzimidazolylcob(I)amide</name>
        <dbReference type="ChEBI" id="CHEBI:157765"/>
    </ligand>
</feature>
<keyword evidence="4 8" id="KW-0479">Metal-binding</keyword>
<evidence type="ECO:0000256" key="3">
    <source>
        <dbReference type="ARBA" id="ARBA00022679"/>
    </source>
</evidence>
<keyword evidence="7 8" id="KW-0170">Cobalt</keyword>
<dbReference type="NCBIfam" id="NF003195">
    <property type="entry name" value="PRK04165.1"/>
    <property type="match status" value="1"/>
</dbReference>
<feature type="binding site" evidence="9">
    <location>
        <position position="353"/>
    </location>
    <ligand>
        <name>5-methoxybenzimidazolylcob(I)amide</name>
        <dbReference type="ChEBI" id="CHEBI:157765"/>
    </ligand>
</feature>
<reference evidence="12 13" key="1">
    <citation type="submission" date="2020-07" db="EMBL/GenBank/DDBJ databases">
        <title>Genomic Encyclopedia of Type Strains, Phase IV (KMG-V): Genome sequencing to study the core and pangenomes of soil and plant-associated prokaryotes.</title>
        <authorList>
            <person name="Whitman W."/>
        </authorList>
    </citation>
    <scope>NUCLEOTIDE SEQUENCE [LARGE SCALE GENOMIC DNA]</scope>
    <source>
        <strain evidence="12 13">C8</strain>
    </source>
</reference>
<feature type="binding site" evidence="8 10">
    <location>
        <position position="17"/>
    </location>
    <ligand>
        <name>[4Fe-4S] cluster</name>
        <dbReference type="ChEBI" id="CHEBI:49883"/>
    </ligand>
</feature>
<dbReference type="SUPFAM" id="SSF51717">
    <property type="entry name" value="Dihydropteroate synthetase-like"/>
    <property type="match status" value="1"/>
</dbReference>
<dbReference type="HAMAP" id="MF_01136">
    <property type="entry name" value="CdhE"/>
    <property type="match status" value="1"/>
</dbReference>
<dbReference type="Pfam" id="PF04060">
    <property type="entry name" value="FeS"/>
    <property type="match status" value="1"/>
</dbReference>
<evidence type="ECO:0000259" key="11">
    <source>
        <dbReference type="PROSITE" id="PS51656"/>
    </source>
</evidence>
<comment type="subunit">
    <text evidence="8">Heterodimer of delta and gamma chains. The ACDS complex is made up of alpha, epsilon, beta, gamma and delta chains with a probable stoichiometry of (alpha(2)epsilon(2))(4)-beta(8)-(gamma(1)delta(1))(8).</text>
</comment>
<keyword evidence="6 8" id="KW-0411">Iron-sulfur</keyword>
<dbReference type="PANTHER" id="PTHR36214">
    <property type="match status" value="1"/>
</dbReference>
<feature type="binding site" evidence="8 10">
    <location>
        <position position="20"/>
    </location>
    <ligand>
        <name>[4Fe-4S] cluster</name>
        <dbReference type="ChEBI" id="CHEBI:49883"/>
    </ligand>
</feature>
<dbReference type="EC" id="2.1.1.245" evidence="8"/>
<comment type="catalytic activity">
    <reaction evidence="8">
        <text>5,6,7,8-tetrahydrosarcinapterin + methyl-Co(III)-[corrinoid Fe-S protein] = 5-methyltetrahydrosarcinapterin + Co(I)-[corrinoid Fe-S protein] + H(+)</text>
        <dbReference type="Rhea" id="RHEA:45196"/>
        <dbReference type="Rhea" id="RHEA-COMP:11110"/>
        <dbReference type="Rhea" id="RHEA-COMP:11111"/>
        <dbReference type="ChEBI" id="CHEBI:15378"/>
        <dbReference type="ChEBI" id="CHEBI:59924"/>
        <dbReference type="ChEBI" id="CHEBI:64267"/>
        <dbReference type="ChEBI" id="CHEBI:85033"/>
        <dbReference type="ChEBI" id="CHEBI:85035"/>
        <dbReference type="EC" id="2.1.1.245"/>
    </reaction>
</comment>
<evidence type="ECO:0000313" key="12">
    <source>
        <dbReference type="EMBL" id="MBA2861994.1"/>
    </source>
</evidence>
<comment type="caution">
    <text evidence="12">The sequence shown here is derived from an EMBL/GenBank/DDBJ whole genome shotgun (WGS) entry which is preliminary data.</text>
</comment>
<dbReference type="Gene3D" id="3.20.20.20">
    <property type="entry name" value="Dihydropteroate synthase-like"/>
    <property type="match status" value="1"/>
</dbReference>
<evidence type="ECO:0000256" key="5">
    <source>
        <dbReference type="ARBA" id="ARBA00023004"/>
    </source>
</evidence>
<dbReference type="InterPro" id="IPR011005">
    <property type="entry name" value="Dihydropteroate_synth-like_sf"/>
</dbReference>
<name>A0A7J9PGS4_METMI</name>
<dbReference type="GO" id="GO:0032259">
    <property type="term" value="P:methylation"/>
    <property type="evidence" value="ECO:0007669"/>
    <property type="project" value="UniProtKB-KW"/>
</dbReference>
<dbReference type="EMBL" id="JACDUL010000002">
    <property type="protein sequence ID" value="MBA2861994.1"/>
    <property type="molecule type" value="Genomic_DNA"/>
</dbReference>
<dbReference type="GO" id="GO:0008168">
    <property type="term" value="F:methyltransferase activity"/>
    <property type="evidence" value="ECO:0007669"/>
    <property type="project" value="UniProtKB-UniRule"/>
</dbReference>
<evidence type="ECO:0000256" key="7">
    <source>
        <dbReference type="ARBA" id="ARBA00023285"/>
    </source>
</evidence>
<sequence>MKVTAMDIYKLLPKTNCGKCGEASCMAFAAKLSQKEAELSSCPQLKGADFEKLTNVLAPAVKEIKIGTGDKAVTIGGDEVLYRYELTYYNQTALAVDLSDDMDDSAFDQKLAEIKNLEFERTGEILKLDAVALRNKSGDAEKFKKAAEKLKDAEIPVILCSFDSNAMEAALDVLGPKRPLIYAATENNIDEMANLALKHNCPVALFVPNDLEKMKQISRKLRESGVKDIVLDPGTYIGEAIGDTMDNFIMIRRLAVEGKDEDFRFPILAVPAVCWINPKEDEILTKMKEATTAAALMNRYADVMILHGVDIWEMMPVLTLRQSLYTDPRKPQSVESKIYEFGTVDENSPVIMTTNFALTYYTVAGDLKSGKVNCYLLVLDTTGKAVDVAVAGGQFNGKAAAELIKDTGVEKLVNHRKLIIPGLAASVSGEIEDESGWEVIVGTRDSSEIPAFLAKIW</sequence>
<keyword evidence="3 8" id="KW-0808">Transferase</keyword>
<comment type="cofactor">
    <cofactor evidence="8">
        <name>[4Fe-4S] cluster</name>
        <dbReference type="ChEBI" id="CHEBI:49883"/>
    </cofactor>
    <text evidence="8">Binds 1 [4Fe-4S] cluster.</text>
</comment>
<dbReference type="InterPro" id="IPR016041">
    <property type="entry name" value="Ac-CoA_synth_d_su_TIM-brl"/>
</dbReference>
<feature type="binding site" evidence="9">
    <location>
        <begin position="383"/>
        <end position="386"/>
    </location>
    <ligand>
        <name>5-methoxybenzimidazolylcob(I)amide</name>
        <dbReference type="ChEBI" id="CHEBI:157765"/>
    </ligand>
</feature>
<comment type="function">
    <text evidence="8">Part of a complex that catalyzes the reversible cleavage of acetyl-CoA, allowing autotrophic growth from CO(2).</text>
</comment>
<dbReference type="Pfam" id="PF03599">
    <property type="entry name" value="CdhD"/>
    <property type="match status" value="1"/>
</dbReference>
<dbReference type="PROSITE" id="PS51656">
    <property type="entry name" value="4FE4S"/>
    <property type="match status" value="1"/>
</dbReference>
<dbReference type="PIRSF" id="PIRSF000376">
    <property type="entry name" value="AcCoA_decarb_gamma"/>
    <property type="match status" value="1"/>
</dbReference>
<keyword evidence="1 8" id="KW-0004">4Fe-4S</keyword>
<keyword evidence="5 8" id="KW-0408">Iron</keyword>
<dbReference type="PANTHER" id="PTHR36214:SF3">
    <property type="entry name" value="ACETYL-COA DECARBONYLASE_SYNTHASE COMPLEX SUBUNIT GAMMA"/>
    <property type="match status" value="1"/>
</dbReference>
<evidence type="ECO:0000256" key="2">
    <source>
        <dbReference type="ARBA" id="ARBA00022603"/>
    </source>
</evidence>
<dbReference type="Gene3D" id="3.40.50.11600">
    <property type="match status" value="1"/>
</dbReference>
<evidence type="ECO:0000256" key="1">
    <source>
        <dbReference type="ARBA" id="ARBA00022485"/>
    </source>
</evidence>
<evidence type="ECO:0000256" key="6">
    <source>
        <dbReference type="ARBA" id="ARBA00023014"/>
    </source>
</evidence>
<evidence type="ECO:0000256" key="10">
    <source>
        <dbReference type="PIRSR" id="PIRSR000376-2"/>
    </source>
</evidence>
<feature type="binding site" evidence="8 10">
    <location>
        <position position="25"/>
    </location>
    <ligand>
        <name>[4Fe-4S] cluster</name>
        <dbReference type="ChEBI" id="CHEBI:49883"/>
    </ligand>
</feature>
<feature type="domain" description="4Fe-4S" evidence="11">
    <location>
        <begin position="1"/>
        <end position="59"/>
    </location>
</feature>
<dbReference type="GO" id="GO:0046356">
    <property type="term" value="P:acetyl-CoA catabolic process"/>
    <property type="evidence" value="ECO:0007669"/>
    <property type="project" value="InterPro"/>
</dbReference>
<accession>A0A7J9PGS4</accession>
<feature type="binding site" evidence="8 10">
    <location>
        <position position="42"/>
    </location>
    <ligand>
        <name>[4Fe-4S] cluster</name>
        <dbReference type="ChEBI" id="CHEBI:49883"/>
    </ligand>
</feature>
<evidence type="ECO:0000256" key="8">
    <source>
        <dbReference type="HAMAP-Rule" id="MF_01136"/>
    </source>
</evidence>
<dbReference type="GO" id="GO:0005506">
    <property type="term" value="F:iron ion binding"/>
    <property type="evidence" value="ECO:0007669"/>
    <property type="project" value="UniProtKB-UniRule"/>
</dbReference>
<evidence type="ECO:0000256" key="4">
    <source>
        <dbReference type="ARBA" id="ARBA00022723"/>
    </source>
</evidence>
<organism evidence="12 13">
    <name type="scientific">Methanococcus maripaludis</name>
    <name type="common">Methanococcus deltae</name>
    <dbReference type="NCBI Taxonomy" id="39152"/>
    <lineage>
        <taxon>Archaea</taxon>
        <taxon>Methanobacteriati</taxon>
        <taxon>Methanobacteriota</taxon>
        <taxon>Methanomada group</taxon>
        <taxon>Methanococci</taxon>
        <taxon>Methanococcales</taxon>
        <taxon>Methanococcaceae</taxon>
        <taxon>Methanococcus</taxon>
    </lineage>
</organism>
<dbReference type="GO" id="GO:0051539">
    <property type="term" value="F:4 iron, 4 sulfur cluster binding"/>
    <property type="evidence" value="ECO:0007669"/>
    <property type="project" value="UniProtKB-KW"/>
</dbReference>
<feature type="binding site" evidence="9">
    <location>
        <position position="446"/>
    </location>
    <ligand>
        <name>5-methoxybenzimidazolylcob(I)amide</name>
        <dbReference type="ChEBI" id="CHEBI:157765"/>
    </ligand>
</feature>
<comment type="cofactor">
    <cofactor evidence="8">
        <name>corrinoid</name>
        <dbReference type="ChEBI" id="CHEBI:33913"/>
    </cofactor>
</comment>